<evidence type="ECO:0008006" key="5">
    <source>
        <dbReference type="Google" id="ProtNLM"/>
    </source>
</evidence>
<dbReference type="EMBL" id="NXAO01000018">
    <property type="protein sequence ID" value="PHO15883.1"/>
    <property type="molecule type" value="Genomic_DNA"/>
</dbReference>
<dbReference type="InterPro" id="IPR011335">
    <property type="entry name" value="Restrct_endonuc-II-like"/>
</dbReference>
<organism evidence="1 4">
    <name type="scientific">Malaciobacter marinus</name>
    <dbReference type="NCBI Taxonomy" id="505249"/>
    <lineage>
        <taxon>Bacteria</taxon>
        <taxon>Pseudomonadati</taxon>
        <taxon>Campylobacterota</taxon>
        <taxon>Epsilonproteobacteria</taxon>
        <taxon>Campylobacterales</taxon>
        <taxon>Arcobacteraceae</taxon>
        <taxon>Malaciobacter</taxon>
    </lineage>
</organism>
<dbReference type="Proteomes" id="UP000224740">
    <property type="component" value="Unassembled WGS sequence"/>
</dbReference>
<protein>
    <recommendedName>
        <fullName evidence="5">Restriction endonuclease</fullName>
    </recommendedName>
</protein>
<reference evidence="2" key="2">
    <citation type="submission" date="2017-09" db="EMBL/GenBank/DDBJ databases">
        <authorList>
            <person name="Perez-Cataluna A."/>
            <person name="Figueras M.J."/>
            <person name="Salas-Masso N."/>
        </authorList>
    </citation>
    <scope>NUCLEOTIDE SEQUENCE</scope>
    <source>
        <strain evidence="2">CECT 7727</strain>
    </source>
</reference>
<dbReference type="EMBL" id="CP032101">
    <property type="protein sequence ID" value="AXX86929.1"/>
    <property type="molecule type" value="Genomic_DNA"/>
</dbReference>
<dbReference type="RefSeq" id="WP_099310609.1">
    <property type="nucleotide sequence ID" value="NZ_CP032101.1"/>
</dbReference>
<evidence type="ECO:0000313" key="2">
    <source>
        <dbReference type="EMBL" id="PHO15883.1"/>
    </source>
</evidence>
<evidence type="ECO:0000313" key="1">
    <source>
        <dbReference type="EMBL" id="AXX86929.1"/>
    </source>
</evidence>
<dbReference type="SUPFAM" id="SSF52980">
    <property type="entry name" value="Restriction endonuclease-like"/>
    <property type="match status" value="1"/>
</dbReference>
<evidence type="ECO:0000313" key="3">
    <source>
        <dbReference type="Proteomes" id="UP000224740"/>
    </source>
</evidence>
<dbReference type="KEGG" id="amar:AMRN_1186"/>
<name>A0A347TK01_9BACT</name>
<gene>
    <name evidence="1" type="ORF">AMRN_1186</name>
    <name evidence="2" type="ORF">CPH92_04760</name>
</gene>
<reference evidence="3" key="1">
    <citation type="submission" date="2017-09" db="EMBL/GenBank/DDBJ databases">
        <title>Arcobacter canalis sp. nov., a new species isolated from a water canal contaminated with urban sewage.</title>
        <authorList>
            <person name="Perez-Cataluna A."/>
            <person name="Salas-Masso N."/>
            <person name="Figueras M.J."/>
        </authorList>
    </citation>
    <scope>NUCLEOTIDE SEQUENCE [LARGE SCALE GENOMIC DNA]</scope>
    <source>
        <strain evidence="3">CECT 7727</strain>
    </source>
</reference>
<dbReference type="Proteomes" id="UP000264693">
    <property type="component" value="Chromosome"/>
</dbReference>
<sequence length="358" mass="42253">MKKSQMRGYLYEIFISHLLQKNGFLKCTQGSQQFIDMGIISNDGEIEGRGTQHQIDFIGLYTRNIPFVFPIRLLGECKFWEKKVDKSFIRQYIGVHKDISENYISSMRGRTNRFLDVPVIFSASDFDKEAVNLAWAQGINLVSHSRLPILKNIIEVIKIIVETLYDHYDYQPIKRFVEKFLNEEDIEMSETYLDFITRFIEYLNNNLIIFDIEDFEDSLSRLQNSRINTFLFATNEKGILINLVSEDTFPNKDDNFNVDFFETDSEDCMIYFDDENSDENGERVFYITLNRDSSQRKFYFQANNALLSKDFPQLSLKDRMQRKLKYFSELSIIKEVNGLTRIIKLNVNLETVMHNNVR</sequence>
<keyword evidence="3" id="KW-1185">Reference proteome</keyword>
<reference evidence="1 4" key="3">
    <citation type="submission" date="2018-08" db="EMBL/GenBank/DDBJ databases">
        <title>Complete genome of the Arcobacter marinus type strain JCM 15502.</title>
        <authorList>
            <person name="Miller W.G."/>
            <person name="Yee E."/>
            <person name="Huynh S."/>
            <person name="Parker C.T."/>
        </authorList>
    </citation>
    <scope>NUCLEOTIDE SEQUENCE [LARGE SCALE GENOMIC DNA]</scope>
    <source>
        <strain evidence="1 4">JCM 15502</strain>
    </source>
</reference>
<dbReference type="AlphaFoldDB" id="A0A347TK01"/>
<accession>A0A347TK01</accession>
<proteinExistence type="predicted"/>
<evidence type="ECO:0000313" key="4">
    <source>
        <dbReference type="Proteomes" id="UP000264693"/>
    </source>
</evidence>